<keyword evidence="2" id="KW-1185">Reference proteome</keyword>
<dbReference type="InterPro" id="IPR036390">
    <property type="entry name" value="WH_DNA-bd_sf"/>
</dbReference>
<dbReference type="Gene3D" id="1.10.10.10">
    <property type="entry name" value="Winged helix-like DNA-binding domain superfamily/Winged helix DNA-binding domain"/>
    <property type="match status" value="1"/>
</dbReference>
<dbReference type="SUPFAM" id="SSF46785">
    <property type="entry name" value="Winged helix' DNA-binding domain"/>
    <property type="match status" value="1"/>
</dbReference>
<dbReference type="Proteomes" id="UP000619479">
    <property type="component" value="Unassembled WGS sequence"/>
</dbReference>
<evidence type="ECO:0000313" key="2">
    <source>
        <dbReference type="Proteomes" id="UP000619479"/>
    </source>
</evidence>
<reference evidence="1" key="1">
    <citation type="submission" date="2021-01" db="EMBL/GenBank/DDBJ databases">
        <title>Whole genome shotgun sequence of Actinoplanes cyaneus NBRC 14990.</title>
        <authorList>
            <person name="Komaki H."/>
            <person name="Tamura T."/>
        </authorList>
    </citation>
    <scope>NUCLEOTIDE SEQUENCE</scope>
    <source>
        <strain evidence="1">NBRC 14990</strain>
    </source>
</reference>
<evidence type="ECO:0008006" key="3">
    <source>
        <dbReference type="Google" id="ProtNLM"/>
    </source>
</evidence>
<sequence length="170" mass="18612">MTATLGDILLVFLADSPGSAYELRQRHAQTFGADRAVDVLRVVAALTRQERLGHVRAGGRRRGPRTYALTENGQRRQRAWMLDVPADAGGPDVLDRVLLAMAATDRATFDAVVASCLAVLESQRARPASRRREVVSAPDARAELEAMMASSAIRWVRHLAGRRRDRDAAA</sequence>
<gene>
    <name evidence="1" type="ORF">Acy02nite_86990</name>
</gene>
<evidence type="ECO:0000313" key="1">
    <source>
        <dbReference type="EMBL" id="GID70818.1"/>
    </source>
</evidence>
<name>A0A919ISW0_9ACTN</name>
<dbReference type="InterPro" id="IPR036388">
    <property type="entry name" value="WH-like_DNA-bd_sf"/>
</dbReference>
<dbReference type="RefSeq" id="WP_203755129.1">
    <property type="nucleotide sequence ID" value="NZ_BAAAUC010000071.1"/>
</dbReference>
<organism evidence="1 2">
    <name type="scientific">Actinoplanes cyaneus</name>
    <dbReference type="NCBI Taxonomy" id="52696"/>
    <lineage>
        <taxon>Bacteria</taxon>
        <taxon>Bacillati</taxon>
        <taxon>Actinomycetota</taxon>
        <taxon>Actinomycetes</taxon>
        <taxon>Micromonosporales</taxon>
        <taxon>Micromonosporaceae</taxon>
        <taxon>Actinoplanes</taxon>
    </lineage>
</organism>
<dbReference type="EMBL" id="BOMH01000083">
    <property type="protein sequence ID" value="GID70818.1"/>
    <property type="molecule type" value="Genomic_DNA"/>
</dbReference>
<comment type="caution">
    <text evidence="1">The sequence shown here is derived from an EMBL/GenBank/DDBJ whole genome shotgun (WGS) entry which is preliminary data.</text>
</comment>
<dbReference type="AlphaFoldDB" id="A0A919ISW0"/>
<accession>A0A919ISW0</accession>
<protein>
    <recommendedName>
        <fullName evidence="3">PadR family transcriptional regulator</fullName>
    </recommendedName>
</protein>
<proteinExistence type="predicted"/>